<dbReference type="InterPro" id="IPR004330">
    <property type="entry name" value="FAR1_DNA_bnd_dom"/>
</dbReference>
<evidence type="ECO:0000313" key="5">
    <source>
        <dbReference type="Proteomes" id="UP000266861"/>
    </source>
</evidence>
<evidence type="ECO:0000259" key="3">
    <source>
        <dbReference type="Pfam" id="PF21056"/>
    </source>
</evidence>
<dbReference type="Pfam" id="PF03101">
    <property type="entry name" value="FAR1"/>
    <property type="match status" value="1"/>
</dbReference>
<protein>
    <submittedName>
        <fullName evidence="4">Uncharacterized protein</fullName>
    </submittedName>
</protein>
<evidence type="ECO:0000256" key="1">
    <source>
        <dbReference type="SAM" id="MobiDB-lite"/>
    </source>
</evidence>
<dbReference type="PANTHER" id="PTHR47718">
    <property type="entry name" value="OS01G0519700 PROTEIN"/>
    <property type="match status" value="1"/>
</dbReference>
<sequence>MDMHIQEELDNNGHDNVTQPLPLQQKKTNIYPQLYKRTEPEIISIQDDIERTEPEIISIQDDIEQHEDKSNDITPQNLENKIMNLCVGCVFNSWENIDAIMEAYGKKHGFTIIKKRLMRHENGNIKHRSFGCEFGGRHQPKKQVDINKHCDHKSKRQQYAWNANFNCSQNSQNIVLTTFNNLHNHPLFLNAEEFSPKFRCIPDNALEEIQFLTKHGNLSINIQRKLLKANHESLSYGKKHGFTIIKKRLMRHENGNIKHRSFGCEFGGRHQPKKQVDINKHCDHKSKRQQYAWNANFNCSQNSQNIVLTTFNNLHNHPLFLNAEEFSPKFRCIPDNALEEIQFLTKHGNLSINIQRKLLKAKFPALSILDCDLANTIQKYKVKTDIAHDASQLLRTLIQYKSNDPRWYVEFQLDEENRLIRLFWMSPTQIALWLEYYDVILNDNTAKTNCYQMPLSLFLAIDNNTKSRLVAQALVCDETVESYK</sequence>
<evidence type="ECO:0000259" key="2">
    <source>
        <dbReference type="Pfam" id="PF03101"/>
    </source>
</evidence>
<feature type="compositionally biased region" description="Basic and acidic residues" evidence="1">
    <location>
        <begin position="1"/>
        <end position="13"/>
    </location>
</feature>
<dbReference type="InterPro" id="IPR048324">
    <property type="entry name" value="ZSWIM1-3_RNaseH-like"/>
</dbReference>
<feature type="domain" description="ZSWIM1/3 RNaseH-like" evidence="3">
    <location>
        <begin position="403"/>
        <end position="482"/>
    </location>
</feature>
<feature type="region of interest" description="Disordered" evidence="1">
    <location>
        <begin position="1"/>
        <end position="23"/>
    </location>
</feature>
<dbReference type="OrthoDB" id="2348750at2759"/>
<gene>
    <name evidence="4" type="ORF">Glove_54g115</name>
</gene>
<organism evidence="4 5">
    <name type="scientific">Diversispora epigaea</name>
    <dbReference type="NCBI Taxonomy" id="1348612"/>
    <lineage>
        <taxon>Eukaryota</taxon>
        <taxon>Fungi</taxon>
        <taxon>Fungi incertae sedis</taxon>
        <taxon>Mucoromycota</taxon>
        <taxon>Glomeromycotina</taxon>
        <taxon>Glomeromycetes</taxon>
        <taxon>Diversisporales</taxon>
        <taxon>Diversisporaceae</taxon>
        <taxon>Diversispora</taxon>
    </lineage>
</organism>
<dbReference type="Pfam" id="PF21056">
    <property type="entry name" value="ZSWIM1-3_RNaseH-like"/>
    <property type="match status" value="1"/>
</dbReference>
<dbReference type="Proteomes" id="UP000266861">
    <property type="component" value="Unassembled WGS sequence"/>
</dbReference>
<keyword evidence="5" id="KW-1185">Reference proteome</keyword>
<evidence type="ECO:0000313" key="4">
    <source>
        <dbReference type="EMBL" id="RHZ86141.1"/>
    </source>
</evidence>
<feature type="compositionally biased region" description="Polar residues" evidence="1">
    <location>
        <begin position="14"/>
        <end position="23"/>
    </location>
</feature>
<dbReference type="AlphaFoldDB" id="A0A397JDL9"/>
<name>A0A397JDL9_9GLOM</name>
<comment type="caution">
    <text evidence="4">The sequence shown here is derived from an EMBL/GenBank/DDBJ whole genome shotgun (WGS) entry which is preliminary data.</text>
</comment>
<accession>A0A397JDL9</accession>
<dbReference type="EMBL" id="PQFF01000051">
    <property type="protein sequence ID" value="RHZ86141.1"/>
    <property type="molecule type" value="Genomic_DNA"/>
</dbReference>
<feature type="domain" description="FAR1" evidence="2">
    <location>
        <begin position="102"/>
        <end position="188"/>
    </location>
</feature>
<reference evidence="4 5" key="1">
    <citation type="submission" date="2018-08" db="EMBL/GenBank/DDBJ databases">
        <title>Genome and evolution of the arbuscular mycorrhizal fungus Diversispora epigaea (formerly Glomus versiforme) and its bacterial endosymbionts.</title>
        <authorList>
            <person name="Sun X."/>
            <person name="Fei Z."/>
            <person name="Harrison M."/>
        </authorList>
    </citation>
    <scope>NUCLEOTIDE SEQUENCE [LARGE SCALE GENOMIC DNA]</scope>
    <source>
        <strain evidence="4 5">IT104</strain>
    </source>
</reference>
<proteinExistence type="predicted"/>